<organism evidence="1 2">
    <name type="scientific">Gigaspora margarita</name>
    <dbReference type="NCBI Taxonomy" id="4874"/>
    <lineage>
        <taxon>Eukaryota</taxon>
        <taxon>Fungi</taxon>
        <taxon>Fungi incertae sedis</taxon>
        <taxon>Mucoromycota</taxon>
        <taxon>Glomeromycotina</taxon>
        <taxon>Glomeromycetes</taxon>
        <taxon>Diversisporales</taxon>
        <taxon>Gigasporaceae</taxon>
        <taxon>Gigaspora</taxon>
    </lineage>
</organism>
<evidence type="ECO:0000313" key="2">
    <source>
        <dbReference type="Proteomes" id="UP000789901"/>
    </source>
</evidence>
<proteinExistence type="predicted"/>
<gene>
    <name evidence="1" type="ORF">GMARGA_LOCUS40540</name>
</gene>
<dbReference type="Proteomes" id="UP000789901">
    <property type="component" value="Unassembled WGS sequence"/>
</dbReference>
<dbReference type="EMBL" id="CAJVQB010104073">
    <property type="protein sequence ID" value="CAG8851060.1"/>
    <property type="molecule type" value="Genomic_DNA"/>
</dbReference>
<reference evidence="1 2" key="1">
    <citation type="submission" date="2021-06" db="EMBL/GenBank/DDBJ databases">
        <authorList>
            <person name="Kallberg Y."/>
            <person name="Tangrot J."/>
            <person name="Rosling A."/>
        </authorList>
    </citation>
    <scope>NUCLEOTIDE SEQUENCE [LARGE SCALE GENOMIC DNA]</scope>
    <source>
        <strain evidence="1 2">120-4 pot B 10/14</strain>
    </source>
</reference>
<accession>A0ABN7X926</accession>
<comment type="caution">
    <text evidence="1">The sequence shown here is derived from an EMBL/GenBank/DDBJ whole genome shotgun (WGS) entry which is preliminary data.</text>
</comment>
<feature type="non-terminal residue" evidence="1">
    <location>
        <position position="1"/>
    </location>
</feature>
<protein>
    <submittedName>
        <fullName evidence="1">16476_t:CDS:1</fullName>
    </submittedName>
</protein>
<evidence type="ECO:0000313" key="1">
    <source>
        <dbReference type="EMBL" id="CAG8851060.1"/>
    </source>
</evidence>
<keyword evidence="2" id="KW-1185">Reference proteome</keyword>
<sequence>KMELTIEAILITFLIRERGIVIYCPLSHEILHSNCENKIVNHWSFVPLYEEVSKPDWEVPKENIQPRNASRRQFCGSILKA</sequence>
<feature type="non-terminal residue" evidence="1">
    <location>
        <position position="81"/>
    </location>
</feature>
<name>A0ABN7X926_GIGMA</name>